<sequence length="190" mass="21907">MDTTLRLLIQVSCLALIMIVVSSLAEGCVEPSDEELHHQQQEDEAKDMHWSFWMLPEMKDTVLQLNKINETYIQTKYRHIYGSKKCEWSGTYDFGASIFSHGYKSCPVYFELQHDSNRRPTNIIHARCRCERCQGTTKLSLDRCRPVSTYTRVLRKTGCENGVYRYEPVMEEIPIACTCLPTIAVKLASS</sequence>
<dbReference type="EMBL" id="JBJQND010000010">
    <property type="protein sequence ID" value="KAL3863036.1"/>
    <property type="molecule type" value="Genomic_DNA"/>
</dbReference>
<evidence type="ECO:0000313" key="7">
    <source>
        <dbReference type="Proteomes" id="UP001634394"/>
    </source>
</evidence>
<evidence type="ECO:0000256" key="5">
    <source>
        <dbReference type="SAM" id="SignalP"/>
    </source>
</evidence>
<evidence type="ECO:0000313" key="6">
    <source>
        <dbReference type="EMBL" id="KAL3863036.1"/>
    </source>
</evidence>
<dbReference type="AlphaFoldDB" id="A0ABD3VPG6"/>
<comment type="similarity">
    <text evidence="2">Belongs to the IL-17 family.</text>
</comment>
<keyword evidence="7" id="KW-1185">Reference proteome</keyword>
<feature type="chain" id="PRO_5044826704" evidence="5">
    <location>
        <begin position="26"/>
        <end position="190"/>
    </location>
</feature>
<reference evidence="6 7" key="1">
    <citation type="submission" date="2024-11" db="EMBL/GenBank/DDBJ databases">
        <title>Chromosome-level genome assembly of the freshwater bivalve Anodonta woodiana.</title>
        <authorList>
            <person name="Chen X."/>
        </authorList>
    </citation>
    <scope>NUCLEOTIDE SEQUENCE [LARGE SCALE GENOMIC DNA]</scope>
    <source>
        <strain evidence="6">MN2024</strain>
        <tissue evidence="6">Gills</tissue>
    </source>
</reference>
<evidence type="ECO:0000256" key="4">
    <source>
        <dbReference type="ARBA" id="ARBA00022729"/>
    </source>
</evidence>
<feature type="signal peptide" evidence="5">
    <location>
        <begin position="1"/>
        <end position="25"/>
    </location>
</feature>
<dbReference type="Proteomes" id="UP001634394">
    <property type="component" value="Unassembled WGS sequence"/>
</dbReference>
<name>A0ABD3VPG6_SINWO</name>
<evidence type="ECO:0000256" key="1">
    <source>
        <dbReference type="ARBA" id="ARBA00004613"/>
    </source>
</evidence>
<dbReference type="InterPro" id="IPR029034">
    <property type="entry name" value="Cystine-knot_cytokine"/>
</dbReference>
<dbReference type="SUPFAM" id="SSF57501">
    <property type="entry name" value="Cystine-knot cytokines"/>
    <property type="match status" value="1"/>
</dbReference>
<evidence type="ECO:0000256" key="3">
    <source>
        <dbReference type="ARBA" id="ARBA00022525"/>
    </source>
</evidence>
<evidence type="ECO:0000256" key="2">
    <source>
        <dbReference type="ARBA" id="ARBA00007236"/>
    </source>
</evidence>
<protein>
    <submittedName>
        <fullName evidence="6">Uncharacterized protein</fullName>
    </submittedName>
</protein>
<comment type="subcellular location">
    <subcellularLocation>
        <location evidence="1">Secreted</location>
    </subcellularLocation>
</comment>
<accession>A0ABD3VPG6</accession>
<organism evidence="6 7">
    <name type="scientific">Sinanodonta woodiana</name>
    <name type="common">Chinese pond mussel</name>
    <name type="synonym">Anodonta woodiana</name>
    <dbReference type="NCBI Taxonomy" id="1069815"/>
    <lineage>
        <taxon>Eukaryota</taxon>
        <taxon>Metazoa</taxon>
        <taxon>Spiralia</taxon>
        <taxon>Lophotrochozoa</taxon>
        <taxon>Mollusca</taxon>
        <taxon>Bivalvia</taxon>
        <taxon>Autobranchia</taxon>
        <taxon>Heteroconchia</taxon>
        <taxon>Palaeoheterodonta</taxon>
        <taxon>Unionida</taxon>
        <taxon>Unionoidea</taxon>
        <taxon>Unionidae</taxon>
        <taxon>Unioninae</taxon>
        <taxon>Sinanodonta</taxon>
    </lineage>
</organism>
<comment type="caution">
    <text evidence="6">The sequence shown here is derived from an EMBL/GenBank/DDBJ whole genome shotgun (WGS) entry which is preliminary data.</text>
</comment>
<dbReference type="Gene3D" id="2.10.90.10">
    <property type="entry name" value="Cystine-knot cytokines"/>
    <property type="match status" value="1"/>
</dbReference>
<dbReference type="InterPro" id="IPR010345">
    <property type="entry name" value="IL-17_fam"/>
</dbReference>
<gene>
    <name evidence="6" type="ORF">ACJMK2_004818</name>
</gene>
<dbReference type="Pfam" id="PF06083">
    <property type="entry name" value="IL17"/>
    <property type="match status" value="1"/>
</dbReference>
<proteinExistence type="inferred from homology"/>
<dbReference type="GO" id="GO:0005576">
    <property type="term" value="C:extracellular region"/>
    <property type="evidence" value="ECO:0007669"/>
    <property type="project" value="UniProtKB-SubCell"/>
</dbReference>
<keyword evidence="3" id="KW-0964">Secreted</keyword>
<keyword evidence="4 5" id="KW-0732">Signal</keyword>